<evidence type="ECO:0000256" key="4">
    <source>
        <dbReference type="ARBA" id="ARBA00022679"/>
    </source>
</evidence>
<keyword evidence="6 12" id="KW-0418">Kinase</keyword>
<dbReference type="GO" id="GO:0006228">
    <property type="term" value="P:UTP biosynthetic process"/>
    <property type="evidence" value="ECO:0007669"/>
    <property type="project" value="InterPro"/>
</dbReference>
<dbReference type="ProteomicsDB" id="216600"/>
<comment type="caution">
    <text evidence="8">Lacks conserved residue(s) required for the propagation of feature annotation.</text>
</comment>
<feature type="domain" description="Nucleoside diphosphate kinase-like" evidence="10">
    <location>
        <begin position="1"/>
        <end position="124"/>
    </location>
</feature>
<reference evidence="13" key="2">
    <citation type="journal article" date="2017" name="Plant J.">
        <title>Araport11: a complete reannotation of the Arabidopsis thaliana reference genome.</title>
        <authorList>
            <person name="Cheng C.Y."/>
            <person name="Krishnakumar V."/>
            <person name="Chan A.P."/>
            <person name="Thibaud-Nissen F."/>
            <person name="Schobel S."/>
            <person name="Town C.D."/>
        </authorList>
    </citation>
    <scope>GENOME REANNOTATION</scope>
    <source>
        <strain evidence="13">cv. Columbia</strain>
    </source>
</reference>
<evidence type="ECO:0000256" key="1">
    <source>
        <dbReference type="ARBA" id="ARBA00000082"/>
    </source>
</evidence>
<dbReference type="InterPro" id="IPR036850">
    <property type="entry name" value="NDK-like_dom_sf"/>
</dbReference>
<evidence type="ECO:0000256" key="7">
    <source>
        <dbReference type="ARBA" id="ARBA00022840"/>
    </source>
</evidence>
<name>A0A1P8AWY6_ARATH</name>
<comment type="similarity">
    <text evidence="3 8 9">Belongs to the NDK family.</text>
</comment>
<dbReference type="GO" id="GO:0005524">
    <property type="term" value="F:ATP binding"/>
    <property type="evidence" value="ECO:0007669"/>
    <property type="project" value="UniProtKB-KW"/>
</dbReference>
<protein>
    <submittedName>
        <fullName evidence="12">Nucleoside diphosphate kinase family protein</fullName>
    </submittedName>
</protein>
<dbReference type="PANTHER" id="PTHR46161">
    <property type="entry name" value="NUCLEOSIDE DIPHOSPHATE KINASE"/>
    <property type="match status" value="1"/>
</dbReference>
<keyword evidence="5" id="KW-0547">Nucleotide-binding</keyword>
<reference evidence="12 13" key="1">
    <citation type="journal article" date="2000" name="Nature">
        <title>Sequence and analysis of chromosome 1 of the plant Arabidopsis thaliana.</title>
        <authorList>
            <person name="Theologis A."/>
            <person name="Ecker J.R."/>
            <person name="Palm C.J."/>
            <person name="Federspiel N.A."/>
            <person name="Kaul S."/>
            <person name="White O."/>
            <person name="Alonso J."/>
            <person name="Altafi H."/>
            <person name="Araujo R."/>
            <person name="Bowman C.L."/>
            <person name="Brooks S.Y."/>
            <person name="Buehler E."/>
            <person name="Chan A."/>
            <person name="Chao Q."/>
            <person name="Chen H."/>
            <person name="Cheuk R.F."/>
            <person name="Chin C.W."/>
            <person name="Chung M.K."/>
            <person name="Conn L."/>
            <person name="Conway A.B."/>
            <person name="Conway A.R."/>
            <person name="Creasy T.H."/>
            <person name="Dewar K."/>
            <person name="Dunn P."/>
            <person name="Etgu P."/>
            <person name="Feldblyum T.V."/>
            <person name="Feng J."/>
            <person name="Fong B."/>
            <person name="Fujii C.Y."/>
            <person name="Gill J.E."/>
            <person name="Goldsmith A.D."/>
            <person name="Haas B."/>
            <person name="Hansen N.F."/>
            <person name="Hughes B."/>
            <person name="Huizar L."/>
            <person name="Hunter J.L."/>
            <person name="Jenkins J."/>
            <person name="Johnson-Hopson C."/>
            <person name="Khan S."/>
            <person name="Khaykin E."/>
            <person name="Kim C.J."/>
            <person name="Koo H.L."/>
            <person name="Kremenetskaia I."/>
            <person name="Kurtz D.B."/>
            <person name="Kwan A."/>
            <person name="Lam B."/>
            <person name="Langin-Hooper S."/>
            <person name="Lee A."/>
            <person name="Lee J.M."/>
            <person name="Lenz C.A."/>
            <person name="Li J.H."/>
            <person name="Li Y."/>
            <person name="Lin X."/>
            <person name="Liu S.X."/>
            <person name="Liu Z.A."/>
            <person name="Luros J.S."/>
            <person name="Maiti R."/>
            <person name="Marziali A."/>
            <person name="Militscher J."/>
            <person name="Miranda M."/>
            <person name="Nguyen M."/>
            <person name="Nierman W.C."/>
            <person name="Osborne B.I."/>
            <person name="Pai G."/>
            <person name="Peterson J."/>
            <person name="Pham P.K."/>
            <person name="Rizzo M."/>
            <person name="Rooney T."/>
            <person name="Rowley D."/>
            <person name="Sakano H."/>
            <person name="Salzberg S.L."/>
            <person name="Schwartz J.R."/>
            <person name="Shinn P."/>
            <person name="Southwick A.M."/>
            <person name="Sun H."/>
            <person name="Tallon L.J."/>
            <person name="Tambunga G."/>
            <person name="Toriumi M.J."/>
            <person name="Town C.D."/>
            <person name="Utterback T."/>
            <person name="Van Aken S."/>
            <person name="Vaysberg M."/>
            <person name="Vysotskaia V.S."/>
            <person name="Walker M."/>
            <person name="Wu D."/>
            <person name="Yu G."/>
            <person name="Fraser C.M."/>
            <person name="Venter J.C."/>
            <person name="Davis R.W."/>
        </authorList>
    </citation>
    <scope>NUCLEOTIDE SEQUENCE [LARGE SCALE GENOMIC DNA]</scope>
    <source>
        <strain evidence="13">cv. Columbia</strain>
    </source>
</reference>
<dbReference type="ExpressionAtlas" id="A0A1P8AWY6">
    <property type="expression patterns" value="baseline and differential"/>
</dbReference>
<dbReference type="GeneID" id="838313"/>
<comment type="catalytic activity">
    <reaction evidence="2">
        <text>a ribonucleoside 5'-diphosphate + ATP = a ribonucleoside 5'-triphosphate + ADP</text>
        <dbReference type="Rhea" id="RHEA:18113"/>
        <dbReference type="ChEBI" id="CHEBI:30616"/>
        <dbReference type="ChEBI" id="CHEBI:57930"/>
        <dbReference type="ChEBI" id="CHEBI:61557"/>
        <dbReference type="ChEBI" id="CHEBI:456216"/>
        <dbReference type="EC" id="2.7.4.6"/>
    </reaction>
</comment>
<dbReference type="Pfam" id="PF00334">
    <property type="entry name" value="NDK"/>
    <property type="match status" value="1"/>
</dbReference>
<organism evidence="12 13">
    <name type="scientific">Arabidopsis thaliana</name>
    <name type="common">Mouse-ear cress</name>
    <dbReference type="NCBI Taxonomy" id="3702"/>
    <lineage>
        <taxon>Eukaryota</taxon>
        <taxon>Viridiplantae</taxon>
        <taxon>Streptophyta</taxon>
        <taxon>Embryophyta</taxon>
        <taxon>Tracheophyta</taxon>
        <taxon>Spermatophyta</taxon>
        <taxon>Magnoliopsida</taxon>
        <taxon>eudicotyledons</taxon>
        <taxon>Gunneridae</taxon>
        <taxon>Pentapetalae</taxon>
        <taxon>rosids</taxon>
        <taxon>malvids</taxon>
        <taxon>Brassicales</taxon>
        <taxon>Brassicaceae</taxon>
        <taxon>Camelineae</taxon>
        <taxon>Arabidopsis</taxon>
    </lineage>
</organism>
<keyword evidence="13" id="KW-1185">Reference proteome</keyword>
<keyword evidence="14 15" id="KW-1267">Proteomics identification</keyword>
<gene>
    <name evidence="11 12" type="ordered locus">At1g17410</name>
    <name evidence="12" type="ORF">F28G4.12</name>
    <name evidence="12" type="ORF">F28G4_12</name>
</gene>
<dbReference type="AlphaFoldDB" id="A0A1P8AWY6"/>
<keyword evidence="4" id="KW-0808">Transferase</keyword>
<evidence type="ECO:0000256" key="8">
    <source>
        <dbReference type="PROSITE-ProRule" id="PRU00706"/>
    </source>
</evidence>
<dbReference type="TAIR" id="AT1G17410"/>
<keyword evidence="7" id="KW-0067">ATP-binding</keyword>
<evidence type="ECO:0000256" key="9">
    <source>
        <dbReference type="RuleBase" id="RU004011"/>
    </source>
</evidence>
<dbReference type="Gene3D" id="3.30.70.141">
    <property type="entry name" value="Nucleoside diphosphate kinase-like domain"/>
    <property type="match status" value="1"/>
</dbReference>
<evidence type="ECO:0000256" key="6">
    <source>
        <dbReference type="ARBA" id="ARBA00022777"/>
    </source>
</evidence>
<dbReference type="SMR" id="A0A1P8AWY6"/>
<dbReference type="PROSITE" id="PS51374">
    <property type="entry name" value="NDPK_LIKE"/>
    <property type="match status" value="1"/>
</dbReference>
<dbReference type="PANTHER" id="PTHR46161:SF3">
    <property type="entry name" value="NUCLEOSIDE DIPHOSPHATE KINASE DDB_G0292928-RELATED"/>
    <property type="match status" value="1"/>
</dbReference>
<evidence type="ECO:0000313" key="12">
    <source>
        <dbReference type="EMBL" id="ANM61142.1"/>
    </source>
</evidence>
<evidence type="ECO:0007829" key="15">
    <source>
        <dbReference type="ProteomicsDB" id="A0A1P8AWY6"/>
    </source>
</evidence>
<dbReference type="EMBL" id="CP002684">
    <property type="protein sequence ID" value="ANM61142.1"/>
    <property type="molecule type" value="Genomic_DNA"/>
</dbReference>
<dbReference type="Araport" id="AT1G17410"/>
<evidence type="ECO:0007829" key="14">
    <source>
        <dbReference type="PeptideAtlas" id="A0A1P8AWY6"/>
    </source>
</evidence>
<accession>A0A1P8AWY6</accession>
<evidence type="ECO:0000313" key="13">
    <source>
        <dbReference type="Proteomes" id="UP000006548"/>
    </source>
</evidence>
<dbReference type="InterPro" id="IPR001564">
    <property type="entry name" value="Nucleoside_diP_kinase"/>
</dbReference>
<dbReference type="InterPro" id="IPR034907">
    <property type="entry name" value="NDK-like_dom"/>
</dbReference>
<evidence type="ECO:0000313" key="11">
    <source>
        <dbReference type="Araport" id="AT1G17410"/>
    </source>
</evidence>
<evidence type="ECO:0000256" key="3">
    <source>
        <dbReference type="ARBA" id="ARBA00008142"/>
    </source>
</evidence>
<evidence type="ECO:0000259" key="10">
    <source>
        <dbReference type="SMART" id="SM00562"/>
    </source>
</evidence>
<evidence type="ECO:0000256" key="5">
    <source>
        <dbReference type="ARBA" id="ARBA00022741"/>
    </source>
</evidence>
<dbReference type="PRINTS" id="PR01243">
    <property type="entry name" value="NUCDPKINASE"/>
</dbReference>
<dbReference type="GO" id="GO:0006183">
    <property type="term" value="P:GTP biosynthetic process"/>
    <property type="evidence" value="ECO:0007669"/>
    <property type="project" value="InterPro"/>
</dbReference>
<comment type="catalytic activity">
    <reaction evidence="1">
        <text>a 2'-deoxyribonucleoside 5'-diphosphate + ATP = a 2'-deoxyribonucleoside 5'-triphosphate + ADP</text>
        <dbReference type="Rhea" id="RHEA:44640"/>
        <dbReference type="ChEBI" id="CHEBI:30616"/>
        <dbReference type="ChEBI" id="CHEBI:61560"/>
        <dbReference type="ChEBI" id="CHEBI:73316"/>
        <dbReference type="ChEBI" id="CHEBI:456216"/>
        <dbReference type="EC" id="2.7.4.6"/>
    </reaction>
</comment>
<sequence>MIKPDGVSGNYTEEIKTIVVEAGFNIVKEMLTQLDKETASAFYEEHSSRSFFPHLVTYMTSGPVLVMVLEKRNAVSDWRDLIGPTDAEKAKISHPHRFDLLPNTILDFANSNVRAKMNIVVSCIT</sequence>
<evidence type="ECO:0000256" key="2">
    <source>
        <dbReference type="ARBA" id="ARBA00000937"/>
    </source>
</evidence>
<dbReference type="Proteomes" id="UP000006548">
    <property type="component" value="Chromosome 1"/>
</dbReference>
<dbReference type="SUPFAM" id="SSF54919">
    <property type="entry name" value="Nucleoside diphosphate kinase, NDK"/>
    <property type="match status" value="1"/>
</dbReference>
<dbReference type="GO" id="GO:0006241">
    <property type="term" value="P:CTP biosynthetic process"/>
    <property type="evidence" value="ECO:0007669"/>
    <property type="project" value="InterPro"/>
</dbReference>
<dbReference type="SMART" id="SM00562">
    <property type="entry name" value="NDK"/>
    <property type="match status" value="1"/>
</dbReference>
<proteinExistence type="evidence at protein level"/>
<dbReference type="GO" id="GO:0004550">
    <property type="term" value="F:nucleoside diphosphate kinase activity"/>
    <property type="evidence" value="ECO:0007669"/>
    <property type="project" value="UniProtKB-EC"/>
</dbReference>